<dbReference type="Gene3D" id="2.60.40.4270">
    <property type="entry name" value="Listeria-Bacteroides repeat domain"/>
    <property type="match status" value="1"/>
</dbReference>
<accession>A0A174D4U9</accession>
<dbReference type="Pfam" id="PF09479">
    <property type="entry name" value="Flg_new"/>
    <property type="match status" value="1"/>
</dbReference>
<dbReference type="RefSeq" id="WP_055192069.1">
    <property type="nucleotide sequence ID" value="NZ_NMTY01000024.1"/>
</dbReference>
<evidence type="ECO:0000256" key="1">
    <source>
        <dbReference type="ARBA" id="ARBA00004196"/>
    </source>
</evidence>
<dbReference type="InterPro" id="IPR013378">
    <property type="entry name" value="InlB-like_B-rpt"/>
</dbReference>
<reference evidence="2 3" key="1">
    <citation type="journal article" date="2017" name="Front. Microbiol.">
        <title>New Insights into the Diversity of the Genus Faecalibacterium.</title>
        <authorList>
            <person name="Benevides L."/>
            <person name="Burman S."/>
            <person name="Martin R."/>
            <person name="Robert V."/>
            <person name="Thomas M."/>
            <person name="Miquel S."/>
            <person name="Chain F."/>
            <person name="Sokol H."/>
            <person name="Bermudez-Humaran L.G."/>
            <person name="Morrison M."/>
            <person name="Langella P."/>
            <person name="Azevedo V.A."/>
            <person name="Chatel J.M."/>
            <person name="Soares S."/>
        </authorList>
    </citation>
    <scope>NUCLEOTIDE SEQUENCE [LARGE SCALE GENOMIC DNA]</scope>
    <source>
        <strain evidence="2 3">CNCM I 4575</strain>
    </source>
</reference>
<dbReference type="EMBL" id="NMTY01000024">
    <property type="protein sequence ID" value="PDX80955.1"/>
    <property type="molecule type" value="Genomic_DNA"/>
</dbReference>
<comment type="subcellular location">
    <subcellularLocation>
        <location evidence="1">Cell envelope</location>
    </subcellularLocation>
</comment>
<gene>
    <name evidence="2" type="ORF">CGS58_10680</name>
</gene>
<dbReference type="OrthoDB" id="1864184at2"/>
<comment type="caution">
    <text evidence="2">The sequence shown here is derived from an EMBL/GenBank/DDBJ whole genome shotgun (WGS) entry which is preliminary data.</text>
</comment>
<dbReference type="NCBIfam" id="TIGR02543">
    <property type="entry name" value="List_Bact_rpt"/>
    <property type="match status" value="1"/>
</dbReference>
<name>A0A174D4U9_9FIRM</name>
<evidence type="ECO:0000313" key="2">
    <source>
        <dbReference type="EMBL" id="PDX80955.1"/>
    </source>
</evidence>
<proteinExistence type="predicted"/>
<dbReference type="AlphaFoldDB" id="A0A174D4U9"/>
<dbReference type="InterPro" id="IPR042229">
    <property type="entry name" value="Listeria/Bacterioides_rpt_sf"/>
</dbReference>
<protein>
    <submittedName>
        <fullName evidence="2">Uncharacterized protein</fullName>
    </submittedName>
</protein>
<dbReference type="GO" id="GO:0030313">
    <property type="term" value="C:cell envelope"/>
    <property type="evidence" value="ECO:0007669"/>
    <property type="project" value="UniProtKB-SubCell"/>
</dbReference>
<sequence length="152" mass="16023">MKRFKQMLAVLLCAVALCGLAPAALAAQPLDESENGGKVIIYFETCGGTGIPVVERTSGDGKLYSLPTPTMEGYTFKGWYTDIVGGDAIVAGETEFSGEDATIYAQWDPIDQPVTEEPMAPADSAEGIWERHKATILIVGGVLLLAAAGLVM</sequence>
<evidence type="ECO:0000313" key="3">
    <source>
        <dbReference type="Proteomes" id="UP000220005"/>
    </source>
</evidence>
<organism evidence="2 3">
    <name type="scientific">Faecalibacterium prausnitzii</name>
    <dbReference type="NCBI Taxonomy" id="853"/>
    <lineage>
        <taxon>Bacteria</taxon>
        <taxon>Bacillati</taxon>
        <taxon>Bacillota</taxon>
        <taxon>Clostridia</taxon>
        <taxon>Eubacteriales</taxon>
        <taxon>Oscillospiraceae</taxon>
        <taxon>Faecalibacterium</taxon>
    </lineage>
</organism>
<dbReference type="Proteomes" id="UP000220005">
    <property type="component" value="Unassembled WGS sequence"/>
</dbReference>